<accession>A0A3A9YMT4</accession>
<gene>
    <name evidence="5" type="ORF">D7294_28140</name>
</gene>
<evidence type="ECO:0000313" key="5">
    <source>
        <dbReference type="EMBL" id="RKN37432.1"/>
    </source>
</evidence>
<evidence type="ECO:0000256" key="2">
    <source>
        <dbReference type="SAM" id="MobiDB-lite"/>
    </source>
</evidence>
<dbReference type="PANTHER" id="PTHR33392:SF6">
    <property type="entry name" value="POLYISOPRENYL-TEICHOIC ACID--PEPTIDOGLYCAN TEICHOIC ACID TRANSFERASE TAGU"/>
    <property type="match status" value="1"/>
</dbReference>
<comment type="caution">
    <text evidence="5">The sequence shown here is derived from an EMBL/GenBank/DDBJ whole genome shotgun (WGS) entry which is preliminary data.</text>
</comment>
<organism evidence="5 6">
    <name type="scientific">Streptomyces hoynatensis</name>
    <dbReference type="NCBI Taxonomy" id="1141874"/>
    <lineage>
        <taxon>Bacteria</taxon>
        <taxon>Bacillati</taxon>
        <taxon>Actinomycetota</taxon>
        <taxon>Actinomycetes</taxon>
        <taxon>Kitasatosporales</taxon>
        <taxon>Streptomycetaceae</taxon>
        <taxon>Streptomyces</taxon>
    </lineage>
</organism>
<dbReference type="Gene3D" id="3.30.70.2390">
    <property type="match status" value="1"/>
</dbReference>
<dbReference type="NCBIfam" id="TIGR00350">
    <property type="entry name" value="lytR_cpsA_psr"/>
    <property type="match status" value="1"/>
</dbReference>
<dbReference type="AlphaFoldDB" id="A0A3A9YMT4"/>
<evidence type="ECO:0000259" key="3">
    <source>
        <dbReference type="Pfam" id="PF03816"/>
    </source>
</evidence>
<dbReference type="OrthoDB" id="9782542at2"/>
<feature type="domain" description="Cell envelope-related transcriptional attenuator" evidence="3">
    <location>
        <begin position="83"/>
        <end position="241"/>
    </location>
</feature>
<dbReference type="PANTHER" id="PTHR33392">
    <property type="entry name" value="POLYISOPRENYL-TEICHOIC ACID--PEPTIDOGLYCAN TEICHOIC ACID TRANSFERASE TAGU"/>
    <property type="match status" value="1"/>
</dbReference>
<dbReference type="Proteomes" id="UP000272474">
    <property type="component" value="Unassembled WGS sequence"/>
</dbReference>
<sequence length="494" mass="52784">MLVWSAGSLAFLVVAVAAAGYLYIRHLNNNLDKEDLNLGDNQLARSQPNADGQTPLNILLLGSDSRDGEENADLGGGGEGGERADVQILLHASADRSNISMLSVPRDLMVHIPECTDPDTGETYPEMQKERINAALGHGGPGCVVATWEDLTGIPIDHFMMIDFAGVVDMADAVGGVEVCVQDNVRDPDSHLEMTAGTHEITGEDALHWLRTRHGFGDGSDNTGRTRAQQMYLSNMVEQLQESATLSHPGDLMDLAEAATNALTVDHGLGSVQKLYDLGNDLKSVPNDRINMTTLPTLPDPDNPNVTLVPDPDRDEPIFDLIREDIAFDDQDAEPEQDDSEGGDQPEADPEDQIQVAVRNGTGSDLELPVDHRASDIADQLVSLGFTQATADSTAASEETSQVLYPGAEDQANAKAVAQALGMPGSAVRTSPNVDGITLIVGGDWREGTSYPEQTDDSGETGGEREPIIEEDEITSGRDNDECMPVNVAGGYSF</sequence>
<evidence type="ECO:0000259" key="4">
    <source>
        <dbReference type="Pfam" id="PF13399"/>
    </source>
</evidence>
<evidence type="ECO:0000256" key="1">
    <source>
        <dbReference type="ARBA" id="ARBA00006068"/>
    </source>
</evidence>
<name>A0A3A9YMT4_9ACTN</name>
<feature type="compositionally biased region" description="Polar residues" evidence="2">
    <location>
        <begin position="43"/>
        <end position="56"/>
    </location>
</feature>
<feature type="region of interest" description="Disordered" evidence="2">
    <location>
        <begin position="332"/>
        <end position="351"/>
    </location>
</feature>
<dbReference type="Pfam" id="PF03816">
    <property type="entry name" value="LytR_cpsA_psr"/>
    <property type="match status" value="1"/>
</dbReference>
<reference evidence="5 6" key="1">
    <citation type="journal article" date="2014" name="Int. J. Syst. Evol. Microbiol.">
        <title>Streptomyces hoynatensis sp. nov., isolated from deep marine sediment.</title>
        <authorList>
            <person name="Veyisoglu A."/>
            <person name="Sahin N."/>
        </authorList>
    </citation>
    <scope>NUCLEOTIDE SEQUENCE [LARGE SCALE GENOMIC DNA]</scope>
    <source>
        <strain evidence="5 6">KCTC 29097</strain>
    </source>
</reference>
<dbReference type="Gene3D" id="3.40.630.190">
    <property type="entry name" value="LCP protein"/>
    <property type="match status" value="1"/>
</dbReference>
<dbReference type="InterPro" id="IPR050922">
    <property type="entry name" value="LytR/CpsA/Psr_CW_biosynth"/>
</dbReference>
<dbReference type="EMBL" id="RBAL01000025">
    <property type="protein sequence ID" value="RKN37432.1"/>
    <property type="molecule type" value="Genomic_DNA"/>
</dbReference>
<feature type="region of interest" description="Disordered" evidence="2">
    <location>
        <begin position="293"/>
        <end position="316"/>
    </location>
</feature>
<keyword evidence="6" id="KW-1185">Reference proteome</keyword>
<dbReference type="Pfam" id="PF13399">
    <property type="entry name" value="LytR_C"/>
    <property type="match status" value="1"/>
</dbReference>
<feature type="region of interest" description="Disordered" evidence="2">
    <location>
        <begin position="445"/>
        <end position="494"/>
    </location>
</feature>
<dbReference type="InterPro" id="IPR004474">
    <property type="entry name" value="LytR_CpsA_psr"/>
</dbReference>
<dbReference type="InterPro" id="IPR027381">
    <property type="entry name" value="LytR/CpsA/Psr_C"/>
</dbReference>
<evidence type="ECO:0000313" key="6">
    <source>
        <dbReference type="Proteomes" id="UP000272474"/>
    </source>
</evidence>
<feature type="region of interest" description="Disordered" evidence="2">
    <location>
        <begin position="42"/>
        <end position="80"/>
    </location>
</feature>
<proteinExistence type="inferred from homology"/>
<feature type="domain" description="LytR/CpsA/Psr regulator C-terminal" evidence="4">
    <location>
        <begin position="353"/>
        <end position="445"/>
    </location>
</feature>
<protein>
    <submittedName>
        <fullName evidence="5">LytR family transcriptional regulator</fullName>
    </submittedName>
</protein>
<comment type="similarity">
    <text evidence="1">Belongs to the LytR/CpsA/Psr (LCP) family.</text>
</comment>